<dbReference type="Proteomes" id="UP000308549">
    <property type="component" value="Unassembled WGS sequence"/>
</dbReference>
<keyword evidence="4" id="KW-1185">Reference proteome</keyword>
<dbReference type="OrthoDB" id="5388322at2759"/>
<feature type="compositionally biased region" description="Polar residues" evidence="1">
    <location>
        <begin position="81"/>
        <end position="90"/>
    </location>
</feature>
<protein>
    <recommendedName>
        <fullName evidence="2">DUF4604 domain-containing protein</fullName>
    </recommendedName>
</protein>
<dbReference type="Pfam" id="PF15377">
    <property type="entry name" value="DUF4604"/>
    <property type="match status" value="1"/>
</dbReference>
<name>A0A4U0TNG2_9PEZI</name>
<dbReference type="AlphaFoldDB" id="A0A4U0TNG2"/>
<organism evidence="3 4">
    <name type="scientific">Salinomyces thailandicus</name>
    <dbReference type="NCBI Taxonomy" id="706561"/>
    <lineage>
        <taxon>Eukaryota</taxon>
        <taxon>Fungi</taxon>
        <taxon>Dikarya</taxon>
        <taxon>Ascomycota</taxon>
        <taxon>Pezizomycotina</taxon>
        <taxon>Dothideomycetes</taxon>
        <taxon>Dothideomycetidae</taxon>
        <taxon>Mycosphaerellales</taxon>
        <taxon>Teratosphaeriaceae</taxon>
        <taxon>Salinomyces</taxon>
    </lineage>
</organism>
<evidence type="ECO:0000313" key="4">
    <source>
        <dbReference type="Proteomes" id="UP000308549"/>
    </source>
</evidence>
<gene>
    <name evidence="3" type="ORF">B0A50_07116</name>
</gene>
<evidence type="ECO:0000256" key="1">
    <source>
        <dbReference type="SAM" id="MobiDB-lite"/>
    </source>
</evidence>
<proteinExistence type="predicted"/>
<feature type="region of interest" description="Disordered" evidence="1">
    <location>
        <begin position="1"/>
        <end position="174"/>
    </location>
</feature>
<dbReference type="EMBL" id="NAJL01000054">
    <property type="protein sequence ID" value="TKA23538.1"/>
    <property type="molecule type" value="Genomic_DNA"/>
</dbReference>
<feature type="compositionally biased region" description="Basic and acidic residues" evidence="1">
    <location>
        <begin position="141"/>
        <end position="154"/>
    </location>
</feature>
<accession>A0A4U0TNG2</accession>
<sequence>MSSGKIKSKDLAYDSALPPFLQRLRDQNVGRDTDRHEREIARPRRAKQAEEEEDGPTVVDEKGEVLGREQVDEMGKDGRSESSVGGNVTGTLEEGGIAASGALPDETAGTKTQEAAVGVGKKRKAVKVVGEENARGAGEGVDEKTTDETEEKPSKKMKKKAKPIKLAFNDDDEG</sequence>
<feature type="domain" description="DUF4604" evidence="2">
    <location>
        <begin position="9"/>
        <end position="172"/>
    </location>
</feature>
<reference evidence="3 4" key="1">
    <citation type="submission" date="2017-03" db="EMBL/GenBank/DDBJ databases">
        <title>Genomes of endolithic fungi from Antarctica.</title>
        <authorList>
            <person name="Coleine C."/>
            <person name="Masonjones S."/>
            <person name="Stajich J.E."/>
        </authorList>
    </citation>
    <scope>NUCLEOTIDE SEQUENCE [LARGE SCALE GENOMIC DNA]</scope>
    <source>
        <strain evidence="3 4">CCFEE 6315</strain>
    </source>
</reference>
<comment type="caution">
    <text evidence="3">The sequence shown here is derived from an EMBL/GenBank/DDBJ whole genome shotgun (WGS) entry which is preliminary data.</text>
</comment>
<feature type="compositionally biased region" description="Basic and acidic residues" evidence="1">
    <location>
        <begin position="59"/>
        <end position="80"/>
    </location>
</feature>
<evidence type="ECO:0000259" key="2">
    <source>
        <dbReference type="Pfam" id="PF15377"/>
    </source>
</evidence>
<feature type="compositionally biased region" description="Basic and acidic residues" evidence="1">
    <location>
        <begin position="23"/>
        <end position="42"/>
    </location>
</feature>
<evidence type="ECO:0000313" key="3">
    <source>
        <dbReference type="EMBL" id="TKA23538.1"/>
    </source>
</evidence>
<dbReference type="InterPro" id="IPR027911">
    <property type="entry name" value="DUF4604"/>
</dbReference>